<comment type="caution">
    <text evidence="1">The sequence shown here is derived from an EMBL/GenBank/DDBJ whole genome shotgun (WGS) entry which is preliminary data.</text>
</comment>
<reference evidence="1" key="1">
    <citation type="submission" date="2019-08" db="EMBL/GenBank/DDBJ databases">
        <authorList>
            <person name="Kucharzyk K."/>
            <person name="Murdoch R.W."/>
            <person name="Higgins S."/>
            <person name="Loffler F."/>
        </authorList>
    </citation>
    <scope>NUCLEOTIDE SEQUENCE</scope>
</reference>
<proteinExistence type="predicted"/>
<organism evidence="1">
    <name type="scientific">bioreactor metagenome</name>
    <dbReference type="NCBI Taxonomy" id="1076179"/>
    <lineage>
        <taxon>unclassified sequences</taxon>
        <taxon>metagenomes</taxon>
        <taxon>ecological metagenomes</taxon>
    </lineage>
</organism>
<evidence type="ECO:0000313" key="1">
    <source>
        <dbReference type="EMBL" id="MPM55500.1"/>
    </source>
</evidence>
<dbReference type="AlphaFoldDB" id="A0A645AQW2"/>
<dbReference type="EMBL" id="VSSQ01015302">
    <property type="protein sequence ID" value="MPM55500.1"/>
    <property type="molecule type" value="Genomic_DNA"/>
</dbReference>
<protein>
    <submittedName>
        <fullName evidence="1">Uncharacterized protein</fullName>
    </submittedName>
</protein>
<gene>
    <name evidence="1" type="ORF">SDC9_102297</name>
</gene>
<sequence>MPCIVIRSLVLNAVTQVVKTKVGSLKSGGWGKQALRAFVFGYILTLFDDNCEVWMPAKPNKRALFFQLGKGIKRFPDCGL</sequence>
<accession>A0A645AQW2</accession>
<name>A0A645AQW2_9ZZZZ</name>